<proteinExistence type="inferred from homology"/>
<dbReference type="RefSeq" id="WP_087208413.1">
    <property type="nucleotide sequence ID" value="NZ_CP021431.1"/>
</dbReference>
<gene>
    <name evidence="3" type="ORF">LOKVESSMR4R_02245</name>
</gene>
<dbReference type="KEGG" id="lvs:LOKVESSMR4R_02245"/>
<dbReference type="Gene3D" id="3.90.550.10">
    <property type="entry name" value="Spore Coat Polysaccharide Biosynthesis Protein SpsA, Chain A"/>
    <property type="match status" value="1"/>
</dbReference>
<comment type="similarity">
    <text evidence="1">Belongs to the glycosyltransferase 2 family. WaaE/KdtX subfamily.</text>
</comment>
<keyword evidence="4" id="KW-1185">Reference proteome</keyword>
<dbReference type="PANTHER" id="PTHR43630:SF2">
    <property type="entry name" value="GLYCOSYLTRANSFERASE"/>
    <property type="match status" value="1"/>
</dbReference>
<accession>A0A1Y0EDX0</accession>
<feature type="domain" description="Glycosyltransferase 2-like" evidence="2">
    <location>
        <begin position="7"/>
        <end position="118"/>
    </location>
</feature>
<dbReference type="Pfam" id="PF00535">
    <property type="entry name" value="Glycos_transf_2"/>
    <property type="match status" value="1"/>
</dbReference>
<dbReference type="EMBL" id="CP021431">
    <property type="protein sequence ID" value="ARU01551.1"/>
    <property type="molecule type" value="Genomic_DNA"/>
</dbReference>
<dbReference type="InterPro" id="IPR029044">
    <property type="entry name" value="Nucleotide-diphossugar_trans"/>
</dbReference>
<protein>
    <submittedName>
        <fullName evidence="3">Glycosyl transferase family 2</fullName>
    </submittedName>
</protein>
<dbReference type="InterPro" id="IPR001173">
    <property type="entry name" value="Glyco_trans_2-like"/>
</dbReference>
<dbReference type="SUPFAM" id="SSF53448">
    <property type="entry name" value="Nucleotide-diphospho-sugar transferases"/>
    <property type="match status" value="1"/>
</dbReference>
<evidence type="ECO:0000313" key="4">
    <source>
        <dbReference type="Proteomes" id="UP000195273"/>
    </source>
</evidence>
<evidence type="ECO:0000313" key="3">
    <source>
        <dbReference type="EMBL" id="ARU01551.1"/>
    </source>
</evidence>
<dbReference type="AlphaFoldDB" id="A0A1Y0EDX0"/>
<name>A0A1Y0EDX0_9RHOB</name>
<organism evidence="3 4">
    <name type="scientific">Yoonia vestfoldensis</name>
    <dbReference type="NCBI Taxonomy" id="245188"/>
    <lineage>
        <taxon>Bacteria</taxon>
        <taxon>Pseudomonadati</taxon>
        <taxon>Pseudomonadota</taxon>
        <taxon>Alphaproteobacteria</taxon>
        <taxon>Rhodobacterales</taxon>
        <taxon>Paracoccaceae</taxon>
        <taxon>Yoonia</taxon>
    </lineage>
</organism>
<evidence type="ECO:0000256" key="1">
    <source>
        <dbReference type="ARBA" id="ARBA00038494"/>
    </source>
</evidence>
<dbReference type="Proteomes" id="UP000195273">
    <property type="component" value="Chromosome"/>
</dbReference>
<dbReference type="STRING" id="1122181.GCA_000382265_03318"/>
<dbReference type="OrthoDB" id="9815923at2"/>
<sequence length="308" mass="33830">MTDLTALILTRDEALHLPRALASLHGIATRVVVVDSGSTDATIQIARDAGAEVWTHPWTSYAQQFNAALDRLGPGDGWVLRLDADEYVTPALGAQIAAGLPDVAGVTVGRSMYFQGQPIRYGGLFPARMLRLFRQGQGRVEARWMDEHILVDGPVAHLAGQIIDDNRKPLDWWIAKHNAYASREVVDILNHRHGFLEPQLAPQLAPQLGPAGAAGVKRRIKDQLYARLPGGLRAGVYFLYRYVLRGGFRDGAQARAFHVLQGFWYRYLVDAKLAEVDRFMAQNGTGPVAAIQKVLGIDPCPAPRKEAA</sequence>
<dbReference type="PANTHER" id="PTHR43630">
    <property type="entry name" value="POLY-BETA-1,6-N-ACETYL-D-GLUCOSAMINE SYNTHASE"/>
    <property type="match status" value="1"/>
</dbReference>
<reference evidence="3 4" key="1">
    <citation type="submission" date="2017-05" db="EMBL/GenBank/DDBJ databases">
        <title>Genome Sequence of Loktanella vestfoldensis Strain SMR4r Isolated from a Culture of the Diatom Skeletonema marinoi.</title>
        <authorList>
            <person name="Topel M."/>
            <person name="Pinder M.I.M."/>
            <person name="Johansson O.N."/>
            <person name="Kourtchenko O."/>
            <person name="Godhe A."/>
            <person name="Clarke A.K."/>
        </authorList>
    </citation>
    <scope>NUCLEOTIDE SEQUENCE [LARGE SCALE GENOMIC DNA]</scope>
    <source>
        <strain evidence="3 4">SMR4r</strain>
    </source>
</reference>
<evidence type="ECO:0000259" key="2">
    <source>
        <dbReference type="Pfam" id="PF00535"/>
    </source>
</evidence>
<dbReference type="GO" id="GO:0016740">
    <property type="term" value="F:transferase activity"/>
    <property type="evidence" value="ECO:0007669"/>
    <property type="project" value="UniProtKB-KW"/>
</dbReference>
<dbReference type="CDD" id="cd02511">
    <property type="entry name" value="Beta4Glucosyltransferase"/>
    <property type="match status" value="1"/>
</dbReference>
<keyword evidence="3" id="KW-0808">Transferase</keyword>